<protein>
    <submittedName>
        <fullName evidence="1">DUF3793 family protein</fullName>
    </submittedName>
</protein>
<dbReference type="EMBL" id="JACSNR010000005">
    <property type="protein sequence ID" value="MBM6923316.1"/>
    <property type="molecule type" value="Genomic_DNA"/>
</dbReference>
<gene>
    <name evidence="1" type="ORF">H9X81_06395</name>
</gene>
<organism evidence="1 2">
    <name type="scientific">Hydrogenoanaerobacterium saccharovorans</name>
    <dbReference type="NCBI Taxonomy" id="474960"/>
    <lineage>
        <taxon>Bacteria</taxon>
        <taxon>Bacillati</taxon>
        <taxon>Bacillota</taxon>
        <taxon>Clostridia</taxon>
        <taxon>Eubacteriales</taxon>
        <taxon>Oscillospiraceae</taxon>
        <taxon>Hydrogenoanaerobacterium</taxon>
    </lineage>
</organism>
<evidence type="ECO:0000313" key="2">
    <source>
        <dbReference type="Proteomes" id="UP000724149"/>
    </source>
</evidence>
<accession>A0ABS2GMJ4</accession>
<dbReference type="Pfam" id="PF12672">
    <property type="entry name" value="DUF3793"/>
    <property type="match status" value="1"/>
</dbReference>
<evidence type="ECO:0000313" key="1">
    <source>
        <dbReference type="EMBL" id="MBM6923316.1"/>
    </source>
</evidence>
<reference evidence="1 2" key="1">
    <citation type="journal article" date="2021" name="Sci. Rep.">
        <title>The distribution of antibiotic resistance genes in chicken gut microbiota commensals.</title>
        <authorList>
            <person name="Juricova H."/>
            <person name="Matiasovicova J."/>
            <person name="Kubasova T."/>
            <person name="Cejkova D."/>
            <person name="Rychlik I."/>
        </authorList>
    </citation>
    <scope>NUCLEOTIDE SEQUENCE [LARGE SCALE GENOMIC DNA]</scope>
    <source>
        <strain evidence="1 2">An564</strain>
    </source>
</reference>
<dbReference type="InterPro" id="IPR024523">
    <property type="entry name" value="DUF3793"/>
</dbReference>
<dbReference type="RefSeq" id="WP_177503622.1">
    <property type="nucleotide sequence ID" value="NZ_JACSNR010000005.1"/>
</dbReference>
<keyword evidence="2" id="KW-1185">Reference proteome</keyword>
<comment type="caution">
    <text evidence="1">The sequence shown here is derived from an EMBL/GenBank/DDBJ whole genome shotgun (WGS) entry which is preliminary data.</text>
</comment>
<sequence>MLEHYLIGHCSPTLANLKTANLFGYRYDRAEELIVQLTELRQQLLPRGVELRLLQLGPDRALIYVYRIRRLVRDLADPEIRQFLADCGYRDFSVEGALAHLARRIMEKGGEFPHEIGLFLGYPLGDVKGFIKHRGQNCKCTGCWKVYCDEREARRQFCRFEKCRSIYCRLYREGRALSRLTVAA</sequence>
<proteinExistence type="predicted"/>
<name>A0ABS2GMJ4_9FIRM</name>
<dbReference type="Proteomes" id="UP000724149">
    <property type="component" value="Unassembled WGS sequence"/>
</dbReference>